<accession>A0A161V972</accession>
<dbReference type="OrthoDB" id="272235at2"/>
<comment type="caution">
    <text evidence="1">The sequence shown here is derived from an EMBL/GenBank/DDBJ whole genome shotgun (WGS) entry which is preliminary data.</text>
</comment>
<organism evidence="1 2">
    <name type="scientific">Pseudovibrio axinellae</name>
    <dbReference type="NCBI Taxonomy" id="989403"/>
    <lineage>
        <taxon>Bacteria</taxon>
        <taxon>Pseudomonadati</taxon>
        <taxon>Pseudomonadota</taxon>
        <taxon>Alphaproteobacteria</taxon>
        <taxon>Hyphomicrobiales</taxon>
        <taxon>Stappiaceae</taxon>
        <taxon>Pseudovibrio</taxon>
    </lineage>
</organism>
<dbReference type="PANTHER" id="PTHR33986:SF15">
    <property type="entry name" value="MITOCHONDRIAL FISSION PROTEIN ELM1"/>
    <property type="match status" value="1"/>
</dbReference>
<protein>
    <recommendedName>
        <fullName evidence="3">Nucleoside-diphosphate sugar epimerase</fullName>
    </recommendedName>
</protein>
<dbReference type="SUPFAM" id="SSF53756">
    <property type="entry name" value="UDP-Glycosyltransferase/glycogen phosphorylase"/>
    <property type="match status" value="1"/>
</dbReference>
<gene>
    <name evidence="1" type="ORF">PsAD2_00858</name>
</gene>
<dbReference type="Proteomes" id="UP000076577">
    <property type="component" value="Unassembled WGS sequence"/>
</dbReference>
<evidence type="ECO:0000313" key="2">
    <source>
        <dbReference type="Proteomes" id="UP000076577"/>
    </source>
</evidence>
<dbReference type="AlphaFoldDB" id="A0A161V972"/>
<dbReference type="InterPro" id="IPR009367">
    <property type="entry name" value="Elm1-like"/>
</dbReference>
<reference evidence="1 2" key="1">
    <citation type="journal article" date="2016" name="Front. Microbiol.">
        <title>Comparative Genomic Analysis Reveals a Diverse Repertoire of Genes Involved in Prokaryote-Eukaryote Interactions within the Pseudovibrio Genus.</title>
        <authorList>
            <person name="Romano S."/>
            <person name="Fernandez-Guerra A."/>
            <person name="Reen F.J."/>
            <person name="Glockner F.O."/>
            <person name="Crowley S.P."/>
            <person name="O'Sullivan O."/>
            <person name="Cotter P.D."/>
            <person name="Adams C."/>
            <person name="Dobson A.D."/>
            <person name="O'Gara F."/>
        </authorList>
    </citation>
    <scope>NUCLEOTIDE SEQUENCE [LARGE SCALE GENOMIC DNA]</scope>
    <source>
        <strain evidence="1 2">Ad2</strain>
    </source>
</reference>
<keyword evidence="2" id="KW-1185">Reference proteome</keyword>
<dbReference type="Pfam" id="PF06258">
    <property type="entry name" value="Mito_fiss_Elm1"/>
    <property type="match status" value="1"/>
</dbReference>
<dbReference type="PATRIC" id="fig|989403.3.peg.911"/>
<dbReference type="RefSeq" id="WP_068002621.1">
    <property type="nucleotide sequence ID" value="NZ_FOFM01000006.1"/>
</dbReference>
<evidence type="ECO:0000313" key="1">
    <source>
        <dbReference type="EMBL" id="KZL21559.1"/>
    </source>
</evidence>
<dbReference type="STRING" id="989403.SAMN05421798_106129"/>
<dbReference type="EMBL" id="LMCB01000004">
    <property type="protein sequence ID" value="KZL21559.1"/>
    <property type="molecule type" value="Genomic_DNA"/>
</dbReference>
<dbReference type="PANTHER" id="PTHR33986">
    <property type="entry name" value="OS02G0535700 PROTEIN"/>
    <property type="match status" value="1"/>
</dbReference>
<evidence type="ECO:0008006" key="3">
    <source>
        <dbReference type="Google" id="ProtNLM"/>
    </source>
</evidence>
<name>A0A161V972_9HYPH</name>
<proteinExistence type="predicted"/>
<sequence>MSQNLWVLTDGKIGDVTQCIGVANALGMPYEIRIVAPRKLFAYAMPWGPIDPKDAAKKPESPLAPPYPTVAIASGRRAVPYLRALKRLSKGKTFTVFLKDPKINSKFADFVWAPEHDGISGENILTTLTSPHRFSAQKLQDARKNPFPQITALPKQRAAVLIGGNSQHHTFTPENINTLLTALNELAHTHSLMITCSRRTPHELANKLRDLGNSKGNLFWSGQGENPIIQYLANAEIIVVTTDSTNMVGEAAATGKPIYGFRPSGTNRKFDFFLSKMQDLGVLHPFPAELSATTYEPIDATPDIANAISKAIEQKHMNG</sequence>